<dbReference type="SUPFAM" id="SSF46785">
    <property type="entry name" value="Winged helix' DNA-binding domain"/>
    <property type="match status" value="1"/>
</dbReference>
<dbReference type="InterPro" id="IPR014036">
    <property type="entry name" value="DeoR-like_C"/>
</dbReference>
<gene>
    <name evidence="6" type="ORF">CHCC16736_2974</name>
    <name evidence="5" type="ORF">I6G80_03995</name>
</gene>
<dbReference type="GeneID" id="92859178"/>
<evidence type="ECO:0000313" key="6">
    <source>
        <dbReference type="EMBL" id="TWL27653.1"/>
    </source>
</evidence>
<evidence type="ECO:0000313" key="5">
    <source>
        <dbReference type="EMBL" id="QPR73441.1"/>
    </source>
</evidence>
<organism evidence="6 7">
    <name type="scientific">Bacillus licheniformis</name>
    <dbReference type="NCBI Taxonomy" id="1402"/>
    <lineage>
        <taxon>Bacteria</taxon>
        <taxon>Bacillati</taxon>
        <taxon>Bacillota</taxon>
        <taxon>Bacilli</taxon>
        <taxon>Bacillales</taxon>
        <taxon>Bacillaceae</taxon>
        <taxon>Bacillus</taxon>
    </lineage>
</organism>
<dbReference type="AlphaFoldDB" id="A0A1Y0YM43"/>
<dbReference type="Gene3D" id="3.40.50.1360">
    <property type="match status" value="1"/>
</dbReference>
<dbReference type="Pfam" id="PF08220">
    <property type="entry name" value="HTH_DeoR"/>
    <property type="match status" value="1"/>
</dbReference>
<evidence type="ECO:0000256" key="3">
    <source>
        <dbReference type="ARBA" id="ARBA00023163"/>
    </source>
</evidence>
<dbReference type="PANTHER" id="PTHR30363">
    <property type="entry name" value="HTH-TYPE TRANSCRIPTIONAL REGULATOR SRLR-RELATED"/>
    <property type="match status" value="1"/>
</dbReference>
<accession>A0A1Y0YM43</accession>
<dbReference type="RefSeq" id="WP_003177827.1">
    <property type="nucleotide sequence ID" value="NZ_BEXU01000002.1"/>
</dbReference>
<dbReference type="GO" id="GO:0003700">
    <property type="term" value="F:DNA-binding transcription factor activity"/>
    <property type="evidence" value="ECO:0007669"/>
    <property type="project" value="InterPro"/>
</dbReference>
<dbReference type="InterPro" id="IPR036388">
    <property type="entry name" value="WH-like_DNA-bd_sf"/>
</dbReference>
<dbReference type="InterPro" id="IPR037171">
    <property type="entry name" value="NagB/RpiA_transferase-like"/>
</dbReference>
<proteinExistence type="predicted"/>
<evidence type="ECO:0000256" key="1">
    <source>
        <dbReference type="ARBA" id="ARBA00023015"/>
    </source>
</evidence>
<dbReference type="Pfam" id="PF00455">
    <property type="entry name" value="DeoRC"/>
    <property type="match status" value="1"/>
</dbReference>
<dbReference type="Proteomes" id="UP000435910">
    <property type="component" value="Unassembled WGS sequence"/>
</dbReference>
<keyword evidence="1" id="KW-0805">Transcription regulation</keyword>
<sequence length="254" mass="28693">MKLMRIKEMEDYILTNGTVSLDELCQVFNVSKNTVRRDINKLTEKGVIKKVYGGVTAIEKTALIPFENRTIQNKDAKTKIARYASRFIEDHDLIFIDSGTTTRSILETLDPNKNVTVLTNSLDIINAAAAMQNINLIIIGSNYKRKTQSFVGMDDPGTLDKYNINKAFMSATGATLTHGLTNSDLLEYEIKKKISEKAKQVYLLADHSKFGKSTLLTYAPFDRLHAIVTSQALDEEYHVYCKDRKIEIHLAKHV</sequence>
<reference evidence="6 7" key="1">
    <citation type="submission" date="2019-06" db="EMBL/GenBank/DDBJ databases">
        <title>Genome sequence analysis of &gt;100 Bacillus licheniformis strains suggests intrinsic resistance to this species.</title>
        <authorList>
            <person name="Wels M."/>
            <person name="Siezen R.J."/>
            <person name="Johansen E."/>
            <person name="Stuer-Lauridsen B."/>
            <person name="Bjerre K."/>
            <person name="Nielsen B.K.K."/>
        </authorList>
    </citation>
    <scope>NUCLEOTIDE SEQUENCE [LARGE SCALE GENOMIC DNA]</scope>
    <source>
        <strain evidence="6 7">BAC-16736</strain>
    </source>
</reference>
<name>A0A1Y0YM43_BACLI</name>
<dbReference type="SMART" id="SM00420">
    <property type="entry name" value="HTH_DEOR"/>
    <property type="match status" value="1"/>
</dbReference>
<dbReference type="InterPro" id="IPR050313">
    <property type="entry name" value="Carb_Metab_HTH_regulators"/>
</dbReference>
<dbReference type="InterPro" id="IPR036390">
    <property type="entry name" value="WH_DNA-bd_sf"/>
</dbReference>
<dbReference type="SUPFAM" id="SSF100950">
    <property type="entry name" value="NagB/RpiA/CoA transferase-like"/>
    <property type="match status" value="1"/>
</dbReference>
<dbReference type="OMA" id="LATVDHW"/>
<keyword evidence="2" id="KW-0238">DNA-binding</keyword>
<dbReference type="GO" id="GO:0003677">
    <property type="term" value="F:DNA binding"/>
    <property type="evidence" value="ECO:0007669"/>
    <property type="project" value="UniProtKB-KW"/>
</dbReference>
<dbReference type="EMBL" id="NILC01000023">
    <property type="protein sequence ID" value="TWL27653.1"/>
    <property type="molecule type" value="Genomic_DNA"/>
</dbReference>
<evidence type="ECO:0000313" key="7">
    <source>
        <dbReference type="Proteomes" id="UP000435910"/>
    </source>
</evidence>
<dbReference type="InterPro" id="IPR018356">
    <property type="entry name" value="Tscrpt_reg_HTH_DeoR_CS"/>
</dbReference>
<dbReference type="SMART" id="SM01134">
    <property type="entry name" value="DeoRC"/>
    <property type="match status" value="1"/>
</dbReference>
<evidence type="ECO:0000256" key="2">
    <source>
        <dbReference type="ARBA" id="ARBA00023125"/>
    </source>
</evidence>
<dbReference type="EMBL" id="CP065647">
    <property type="protein sequence ID" value="QPR73441.1"/>
    <property type="molecule type" value="Genomic_DNA"/>
</dbReference>
<dbReference type="PRINTS" id="PR00037">
    <property type="entry name" value="HTHLACR"/>
</dbReference>
<evidence type="ECO:0000259" key="4">
    <source>
        <dbReference type="PROSITE" id="PS51000"/>
    </source>
</evidence>
<dbReference type="Gene3D" id="1.10.10.10">
    <property type="entry name" value="Winged helix-like DNA-binding domain superfamily/Winged helix DNA-binding domain"/>
    <property type="match status" value="1"/>
</dbReference>
<evidence type="ECO:0000313" key="8">
    <source>
        <dbReference type="Proteomes" id="UP000595038"/>
    </source>
</evidence>
<dbReference type="PROSITE" id="PS00894">
    <property type="entry name" value="HTH_DEOR_1"/>
    <property type="match status" value="1"/>
</dbReference>
<protein>
    <submittedName>
        <fullName evidence="5">DeoR/GlpR transcriptional regulator</fullName>
    </submittedName>
    <submittedName>
        <fullName evidence="6">Glucitol operon repressor</fullName>
    </submittedName>
</protein>
<keyword evidence="3" id="KW-0804">Transcription</keyword>
<dbReference type="PANTHER" id="PTHR30363:SF60">
    <property type="entry name" value="HTH-TYPE TRANSCRIPTIONAL REGULATOR IOLR"/>
    <property type="match status" value="1"/>
</dbReference>
<dbReference type="Proteomes" id="UP000595038">
    <property type="component" value="Chromosome"/>
</dbReference>
<reference evidence="5 8" key="2">
    <citation type="submission" date="2020-12" db="EMBL/GenBank/DDBJ databases">
        <title>FDA dAtabase for Regulatory Grade micrObial Sequences (FDA-ARGOS): Supporting development and validation of Infectious Disease Dx tests.</title>
        <authorList>
            <person name="Nelson B."/>
            <person name="Plummer A."/>
            <person name="Tallon L."/>
            <person name="Sadzewicz L."/>
            <person name="Zhao X."/>
            <person name="Boylan J."/>
            <person name="Ott S."/>
            <person name="Bowen H."/>
            <person name="Vavikolanu K."/>
            <person name="Mehta A."/>
            <person name="Aluvathingal J."/>
            <person name="Nadendla S."/>
            <person name="Myers T."/>
            <person name="Yan Y."/>
            <person name="Sichtig H."/>
        </authorList>
    </citation>
    <scope>NUCLEOTIDE SEQUENCE [LARGE SCALE GENOMIC DNA]</scope>
    <source>
        <strain evidence="5 8">FDAARGOS_923</strain>
    </source>
</reference>
<dbReference type="PROSITE" id="PS51000">
    <property type="entry name" value="HTH_DEOR_2"/>
    <property type="match status" value="1"/>
</dbReference>
<feature type="domain" description="HTH deoR-type" evidence="4">
    <location>
        <begin position="2"/>
        <end position="57"/>
    </location>
</feature>
<dbReference type="InterPro" id="IPR001034">
    <property type="entry name" value="DeoR_HTH"/>
</dbReference>